<reference evidence="3" key="1">
    <citation type="submission" date="2022-04" db="EMBL/GenBank/DDBJ databases">
        <title>Human microbiome associated bacterial genomes.</title>
        <authorList>
            <person name="Sandstrom S."/>
            <person name="Salamzade R."/>
            <person name="Kalan L.R."/>
        </authorList>
    </citation>
    <scope>NUCLEOTIDE SEQUENCE</scope>
    <source>
        <strain evidence="3">P3-SID1762</strain>
    </source>
</reference>
<dbReference type="NCBIfam" id="TIGR02605">
    <property type="entry name" value="CxxC_CxxC_SSSS"/>
    <property type="match status" value="1"/>
</dbReference>
<dbReference type="PANTHER" id="PTHR34404:SF2">
    <property type="entry name" value="CONSERVED SERINE RICH PROTEIN"/>
    <property type="match status" value="1"/>
</dbReference>
<dbReference type="InterPro" id="IPR013429">
    <property type="entry name" value="Regulatory_FmdB_Zinc_ribbon"/>
</dbReference>
<dbReference type="Proteomes" id="UP001560293">
    <property type="component" value="Unassembled WGS sequence"/>
</dbReference>
<evidence type="ECO:0000313" key="6">
    <source>
        <dbReference type="Proteomes" id="UP001560293"/>
    </source>
</evidence>
<name>A0AAW5Q6K5_9ACTN</name>
<evidence type="ECO:0000313" key="5">
    <source>
        <dbReference type="Proteomes" id="UP001206890"/>
    </source>
</evidence>
<dbReference type="PANTHER" id="PTHR34404">
    <property type="entry name" value="REGULATORY PROTEIN, FMDB FAMILY"/>
    <property type="match status" value="1"/>
</dbReference>
<dbReference type="RefSeq" id="WP_061229034.1">
    <property type="nucleotide sequence ID" value="NZ_JAFFGT010000007.1"/>
</dbReference>
<feature type="compositionally biased region" description="Low complexity" evidence="1">
    <location>
        <begin position="81"/>
        <end position="98"/>
    </location>
</feature>
<reference evidence="6" key="2">
    <citation type="submission" date="2024-07" db="EMBL/GenBank/DDBJ databases">
        <title>Pseudomonas strain that inhibits Aeromonas fish pathogens.</title>
        <authorList>
            <person name="Wildschutte H."/>
        </authorList>
    </citation>
    <scope>NUCLEOTIDE SEQUENCE [LARGE SCALE GENOMIC DNA]</scope>
    <source>
        <strain evidence="6">n60</strain>
    </source>
</reference>
<reference evidence="4" key="3">
    <citation type="submission" date="2024-07" db="EMBL/GenBank/DDBJ databases">
        <authorList>
            <person name="Wildschutte H."/>
        </authorList>
    </citation>
    <scope>NUCLEOTIDE SEQUENCE</scope>
    <source>
        <strain evidence="4">N60</strain>
    </source>
</reference>
<organism evidence="3 5">
    <name type="scientific">Dietzia cinnamea</name>
    <dbReference type="NCBI Taxonomy" id="321318"/>
    <lineage>
        <taxon>Bacteria</taxon>
        <taxon>Bacillati</taxon>
        <taxon>Actinomycetota</taxon>
        <taxon>Actinomycetes</taxon>
        <taxon>Mycobacteriales</taxon>
        <taxon>Dietziaceae</taxon>
        <taxon>Dietzia</taxon>
    </lineage>
</organism>
<dbReference type="Pfam" id="PF09723">
    <property type="entry name" value="Zn_ribbon_8"/>
    <property type="match status" value="1"/>
</dbReference>
<protein>
    <submittedName>
        <fullName evidence="3">FmdB family transcriptional regulator</fullName>
    </submittedName>
    <submittedName>
        <fullName evidence="4">FmdB family zinc ribbon protein</fullName>
    </submittedName>
</protein>
<dbReference type="EMBL" id="JALXTC010000006">
    <property type="protein sequence ID" value="MCT2116572.1"/>
    <property type="molecule type" value="Genomic_DNA"/>
</dbReference>
<sequence>MPTYSYRCRDCDVAFDIQQSFDEDSLTVCPQCNGGLRKLFNTVGVVFKGSGFYRTDSRGAGEGGSSGSASSGSGSSGGSSNGSSSNGSSSGGSSPSGSSGSGSGSGSSATAGAGSSSGSSSSSSSSSS</sequence>
<evidence type="ECO:0000313" key="3">
    <source>
        <dbReference type="EMBL" id="MCT2116572.1"/>
    </source>
</evidence>
<dbReference type="SMART" id="SM00834">
    <property type="entry name" value="CxxC_CXXC_SSSS"/>
    <property type="match status" value="1"/>
</dbReference>
<gene>
    <name evidence="4" type="ORF">AB6N35_00915</name>
    <name evidence="3" type="ORF">M3D93_02190</name>
</gene>
<proteinExistence type="predicted"/>
<dbReference type="EMBL" id="JBFTEZ010000002">
    <property type="protein sequence ID" value="MEX6462919.1"/>
    <property type="molecule type" value="Genomic_DNA"/>
</dbReference>
<evidence type="ECO:0000256" key="1">
    <source>
        <dbReference type="SAM" id="MobiDB-lite"/>
    </source>
</evidence>
<comment type="caution">
    <text evidence="3">The sequence shown here is derived from an EMBL/GenBank/DDBJ whole genome shotgun (WGS) entry which is preliminary data.</text>
</comment>
<evidence type="ECO:0000259" key="2">
    <source>
        <dbReference type="SMART" id="SM00834"/>
    </source>
</evidence>
<feature type="compositionally biased region" description="Low complexity" evidence="1">
    <location>
        <begin position="106"/>
        <end position="128"/>
    </location>
</feature>
<keyword evidence="6" id="KW-1185">Reference proteome</keyword>
<feature type="region of interest" description="Disordered" evidence="1">
    <location>
        <begin position="54"/>
        <end position="128"/>
    </location>
</feature>
<dbReference type="AlphaFoldDB" id="A0AAW5Q6K5"/>
<evidence type="ECO:0000313" key="4">
    <source>
        <dbReference type="EMBL" id="MEX6462919.1"/>
    </source>
</evidence>
<dbReference type="Proteomes" id="UP001206890">
    <property type="component" value="Unassembled WGS sequence"/>
</dbReference>
<accession>A0AAW5Q6K5</accession>
<feature type="domain" description="Putative regulatory protein FmdB zinc ribbon" evidence="2">
    <location>
        <begin position="1"/>
        <end position="41"/>
    </location>
</feature>